<dbReference type="InterPro" id="IPR050361">
    <property type="entry name" value="MPP/UQCRC_Complex"/>
</dbReference>
<organism evidence="6 7">
    <name type="scientific">Porphyromonas gingivicanis</name>
    <dbReference type="NCBI Taxonomy" id="266762"/>
    <lineage>
        <taxon>Bacteria</taxon>
        <taxon>Pseudomonadati</taxon>
        <taxon>Bacteroidota</taxon>
        <taxon>Bacteroidia</taxon>
        <taxon>Bacteroidales</taxon>
        <taxon>Porphyromonadaceae</taxon>
        <taxon>Porphyromonas</taxon>
    </lineage>
</organism>
<dbReference type="InterPro" id="IPR011765">
    <property type="entry name" value="Pept_M16_N"/>
</dbReference>
<evidence type="ECO:0000259" key="5">
    <source>
        <dbReference type="Pfam" id="PF05193"/>
    </source>
</evidence>
<dbReference type="InterPro" id="IPR001431">
    <property type="entry name" value="Pept_M16_Zn_BS"/>
</dbReference>
<sequence length="414" mass="47556">MQEHYELYQHSSGLTIAHYPDKSAITYAGYIVRVGAQNDPQRYFGMAHLVEHMMFKGTRLRSSKHIIQRAEEVGADINAYTTKEETFVYAAFKEQYLHRMLHLLTDVVLHSRIPEEELEREKSVIIEEINSYKDSPSEQIFDEFEDLLFRGSSLGHNILGTVASVKRISSLSARKFIHQHYRPENMVLCLRGQVDIEYILDFCDDYFSSYSIQKALPLRTTSLLHTVGDLPKTTYLSHKFNTYQTHCIIGGYAYSMHQEERLVTTLLNNILGGPGMNSRLNMSLREEKGYVYSVDSNYTPYSNAGVFTIYFGCAHKDRESAKALVFQELERLCAEPISDKELAAAKRQIMGQLAIAADIRETAFLSMGKSLLFYRKYDSLSTIEERLNTITASMIQETARKLFVPEQLLTLLYY</sequence>
<dbReference type="GO" id="GO:0004222">
    <property type="term" value="F:metalloendopeptidase activity"/>
    <property type="evidence" value="ECO:0007669"/>
    <property type="project" value="InterPro"/>
</dbReference>
<dbReference type="EMBL" id="JQZW01000008">
    <property type="protein sequence ID" value="KGN98206.1"/>
    <property type="molecule type" value="Genomic_DNA"/>
</dbReference>
<dbReference type="InterPro" id="IPR011249">
    <property type="entry name" value="Metalloenz_LuxS/M16"/>
</dbReference>
<dbReference type="Gene3D" id="3.30.830.10">
    <property type="entry name" value="Metalloenzyme, LuxS/M16 peptidase-like"/>
    <property type="match status" value="2"/>
</dbReference>
<evidence type="ECO:0000313" key="6">
    <source>
        <dbReference type="EMBL" id="KGN98206.1"/>
    </source>
</evidence>
<dbReference type="STRING" id="266762.HQ36_04695"/>
<comment type="cofactor">
    <cofactor evidence="1">
        <name>Zn(2+)</name>
        <dbReference type="ChEBI" id="CHEBI:29105"/>
    </cofactor>
</comment>
<dbReference type="PANTHER" id="PTHR11851">
    <property type="entry name" value="METALLOPROTEASE"/>
    <property type="match status" value="1"/>
</dbReference>
<feature type="domain" description="Peptidase M16 C-terminal" evidence="5">
    <location>
        <begin position="172"/>
        <end position="348"/>
    </location>
</feature>
<dbReference type="GO" id="GO:0006508">
    <property type="term" value="P:proteolysis"/>
    <property type="evidence" value="ECO:0007669"/>
    <property type="project" value="InterPro"/>
</dbReference>
<comment type="caution">
    <text evidence="6">The sequence shown here is derived from an EMBL/GenBank/DDBJ whole genome shotgun (WGS) entry which is preliminary data.</text>
</comment>
<dbReference type="AlphaFoldDB" id="A0A0A2G4M0"/>
<protein>
    <recommendedName>
        <fullName evidence="8">Zinc protease</fullName>
    </recommendedName>
</protein>
<keyword evidence="7" id="KW-1185">Reference proteome</keyword>
<name>A0A0A2G4M0_9PORP</name>
<reference evidence="6 7" key="1">
    <citation type="submission" date="2014-08" db="EMBL/GenBank/DDBJ databases">
        <title>Porphyromonas gingivicanis strain:COT-022_OH1391 Genome sequencing.</title>
        <authorList>
            <person name="Wallis C."/>
            <person name="Deusch O."/>
            <person name="O'Flynn C."/>
            <person name="Davis I."/>
            <person name="Jospin G."/>
            <person name="Darling A.E."/>
            <person name="Coil D.A."/>
            <person name="Alexiev A."/>
            <person name="Horsfall A."/>
            <person name="Kirkwood N."/>
            <person name="Harris S."/>
            <person name="Eisen J.A."/>
        </authorList>
    </citation>
    <scope>NUCLEOTIDE SEQUENCE [LARGE SCALE GENOMIC DNA]</scope>
    <source>
        <strain evidence="7">COT-022 OH1391</strain>
    </source>
</reference>
<evidence type="ECO:0008006" key="8">
    <source>
        <dbReference type="Google" id="ProtNLM"/>
    </source>
</evidence>
<evidence type="ECO:0000313" key="7">
    <source>
        <dbReference type="Proteomes" id="UP000030134"/>
    </source>
</evidence>
<evidence type="ECO:0000256" key="2">
    <source>
        <dbReference type="ARBA" id="ARBA00007261"/>
    </source>
</evidence>
<proteinExistence type="inferred from homology"/>
<dbReference type="Pfam" id="PF00675">
    <property type="entry name" value="Peptidase_M16"/>
    <property type="match status" value="1"/>
</dbReference>
<gene>
    <name evidence="6" type="ORF">HQ36_04695</name>
</gene>
<dbReference type="Proteomes" id="UP000030134">
    <property type="component" value="Unassembled WGS sequence"/>
</dbReference>
<comment type="similarity">
    <text evidence="2 3">Belongs to the peptidase M16 family.</text>
</comment>
<dbReference type="PANTHER" id="PTHR11851:SF49">
    <property type="entry name" value="MITOCHONDRIAL-PROCESSING PEPTIDASE SUBUNIT ALPHA"/>
    <property type="match status" value="1"/>
</dbReference>
<evidence type="ECO:0000259" key="4">
    <source>
        <dbReference type="Pfam" id="PF00675"/>
    </source>
</evidence>
<dbReference type="InterPro" id="IPR007863">
    <property type="entry name" value="Peptidase_M16_C"/>
</dbReference>
<dbReference type="GO" id="GO:0046872">
    <property type="term" value="F:metal ion binding"/>
    <property type="evidence" value="ECO:0007669"/>
    <property type="project" value="InterPro"/>
</dbReference>
<dbReference type="PROSITE" id="PS00143">
    <property type="entry name" value="INSULINASE"/>
    <property type="match status" value="1"/>
</dbReference>
<evidence type="ECO:0000256" key="3">
    <source>
        <dbReference type="RuleBase" id="RU004447"/>
    </source>
</evidence>
<evidence type="ECO:0000256" key="1">
    <source>
        <dbReference type="ARBA" id="ARBA00001947"/>
    </source>
</evidence>
<dbReference type="Pfam" id="PF05193">
    <property type="entry name" value="Peptidase_M16_C"/>
    <property type="match status" value="1"/>
</dbReference>
<dbReference type="RefSeq" id="WP_036883766.1">
    <property type="nucleotide sequence ID" value="NZ_JQZW01000008.1"/>
</dbReference>
<dbReference type="SUPFAM" id="SSF63411">
    <property type="entry name" value="LuxS/MPP-like metallohydrolase"/>
    <property type="match status" value="2"/>
</dbReference>
<feature type="domain" description="Peptidase M16 N-terminal" evidence="4">
    <location>
        <begin position="24"/>
        <end position="161"/>
    </location>
</feature>
<dbReference type="OrthoDB" id="9811314at2"/>
<accession>A0A0A2G4M0</accession>
<dbReference type="eggNOG" id="COG0612">
    <property type="taxonomic scope" value="Bacteria"/>
</dbReference>